<dbReference type="GO" id="GO:0005730">
    <property type="term" value="C:nucleolus"/>
    <property type="evidence" value="ECO:0007669"/>
    <property type="project" value="UniProtKB-ARBA"/>
</dbReference>
<keyword evidence="5" id="KW-0653">Protein transport</keyword>
<keyword evidence="8" id="KW-0175">Coiled coil</keyword>
<accession>A0A2T0FDL3</accession>
<dbReference type="InterPro" id="IPR027417">
    <property type="entry name" value="P-loop_NTPase"/>
</dbReference>
<dbReference type="GeneID" id="36514424"/>
<dbReference type="Gene3D" id="3.40.50.300">
    <property type="entry name" value="P-loop containing nucleotide triphosphate hydrolases"/>
    <property type="match status" value="1"/>
</dbReference>
<dbReference type="GO" id="GO:0015031">
    <property type="term" value="P:protein transport"/>
    <property type="evidence" value="ECO:0007669"/>
    <property type="project" value="UniProtKB-KW"/>
</dbReference>
<proteinExistence type="predicted"/>
<dbReference type="STRING" id="45607.A0A2T0FDL3"/>
<dbReference type="PANTHER" id="PTHR11089">
    <property type="entry name" value="GTP-BINDING PROTEIN-RELATED"/>
    <property type="match status" value="1"/>
</dbReference>
<dbReference type="GO" id="GO:0030684">
    <property type="term" value="C:preribosome"/>
    <property type="evidence" value="ECO:0007669"/>
    <property type="project" value="UniProtKB-ARBA"/>
</dbReference>
<evidence type="ECO:0000313" key="11">
    <source>
        <dbReference type="EMBL" id="PRT53055.1"/>
    </source>
</evidence>
<dbReference type="InterPro" id="IPR023179">
    <property type="entry name" value="GTP-bd_ortho_bundle_sf"/>
</dbReference>
<dbReference type="PROSITE" id="PS51721">
    <property type="entry name" value="G_CP"/>
    <property type="match status" value="1"/>
</dbReference>
<evidence type="ECO:0000256" key="1">
    <source>
        <dbReference type="ARBA" id="ARBA00004123"/>
    </source>
</evidence>
<dbReference type="RefSeq" id="XP_024663001.1">
    <property type="nucleotide sequence ID" value="XM_024807233.1"/>
</dbReference>
<evidence type="ECO:0000256" key="7">
    <source>
        <dbReference type="ARBA" id="ARBA00023242"/>
    </source>
</evidence>
<keyword evidence="7" id="KW-0539">Nucleus</keyword>
<evidence type="ECO:0000259" key="10">
    <source>
        <dbReference type="PROSITE" id="PS51721"/>
    </source>
</evidence>
<comment type="subcellular location">
    <subcellularLocation>
        <location evidence="1">Nucleus</location>
    </subcellularLocation>
</comment>
<feature type="coiled-coil region" evidence="8">
    <location>
        <begin position="109"/>
        <end position="136"/>
    </location>
</feature>
<dbReference type="EMBL" id="NDIQ01000001">
    <property type="protein sequence ID" value="PRT53055.1"/>
    <property type="molecule type" value="Genomic_DNA"/>
</dbReference>
<keyword evidence="4" id="KW-0547">Nucleotide-binding</keyword>
<keyword evidence="3" id="KW-0690">Ribosome biogenesis</keyword>
<dbReference type="PANTHER" id="PTHR11089:SF30">
    <property type="entry name" value="GUANINE NUCLEOTIDE-BINDING PROTEIN-LIKE 3 HOMOLOG"/>
    <property type="match status" value="1"/>
</dbReference>
<keyword evidence="12" id="KW-1185">Reference proteome</keyword>
<gene>
    <name evidence="11" type="ORF">B9G98_00675</name>
</gene>
<feature type="domain" description="CP-type G" evidence="10">
    <location>
        <begin position="160"/>
        <end position="338"/>
    </location>
</feature>
<dbReference type="InterPro" id="IPR014813">
    <property type="entry name" value="Gnl3_N_dom"/>
</dbReference>
<dbReference type="InterPro" id="IPR030378">
    <property type="entry name" value="G_CP_dom"/>
</dbReference>
<organism evidence="11 12">
    <name type="scientific">Wickerhamiella sorbophila</name>
    <dbReference type="NCBI Taxonomy" id="45607"/>
    <lineage>
        <taxon>Eukaryota</taxon>
        <taxon>Fungi</taxon>
        <taxon>Dikarya</taxon>
        <taxon>Ascomycota</taxon>
        <taxon>Saccharomycotina</taxon>
        <taxon>Dipodascomycetes</taxon>
        <taxon>Dipodascales</taxon>
        <taxon>Trichomonascaceae</taxon>
        <taxon>Wickerhamiella</taxon>
    </lineage>
</organism>
<feature type="compositionally biased region" description="Basic residues" evidence="9">
    <location>
        <begin position="1"/>
        <end position="35"/>
    </location>
</feature>
<dbReference type="Pfam" id="PF01926">
    <property type="entry name" value="MMR_HSR1"/>
    <property type="match status" value="1"/>
</dbReference>
<dbReference type="FunFam" id="1.10.1580.10:FF:000006">
    <property type="entry name" value="Nuclear GTP-binding protein NUG1"/>
    <property type="match status" value="1"/>
</dbReference>
<dbReference type="GO" id="GO:0006364">
    <property type="term" value="P:rRNA processing"/>
    <property type="evidence" value="ECO:0007669"/>
    <property type="project" value="UniProtKB-ARBA"/>
</dbReference>
<name>A0A2T0FDL3_9ASCO</name>
<evidence type="ECO:0000256" key="5">
    <source>
        <dbReference type="ARBA" id="ARBA00022927"/>
    </source>
</evidence>
<protein>
    <submittedName>
        <fullName evidence="11">Nuclear GTP-binding protein NUG1</fullName>
    </submittedName>
</protein>
<evidence type="ECO:0000256" key="3">
    <source>
        <dbReference type="ARBA" id="ARBA00022517"/>
    </source>
</evidence>
<evidence type="ECO:0000256" key="6">
    <source>
        <dbReference type="ARBA" id="ARBA00023134"/>
    </source>
</evidence>
<evidence type="ECO:0000256" key="4">
    <source>
        <dbReference type="ARBA" id="ARBA00022741"/>
    </source>
</evidence>
<feature type="region of interest" description="Disordered" evidence="9">
    <location>
        <begin position="1"/>
        <end position="55"/>
    </location>
</feature>
<dbReference type="SUPFAM" id="SSF52540">
    <property type="entry name" value="P-loop containing nucleoside triphosphate hydrolases"/>
    <property type="match status" value="1"/>
</dbReference>
<evidence type="ECO:0000256" key="8">
    <source>
        <dbReference type="SAM" id="Coils"/>
    </source>
</evidence>
<dbReference type="Proteomes" id="UP000238350">
    <property type="component" value="Unassembled WGS sequence"/>
</dbReference>
<dbReference type="GO" id="GO:0042273">
    <property type="term" value="P:ribosomal large subunit biogenesis"/>
    <property type="evidence" value="ECO:0007669"/>
    <property type="project" value="UniProtKB-ARBA"/>
</dbReference>
<dbReference type="GO" id="GO:0005525">
    <property type="term" value="F:GTP binding"/>
    <property type="evidence" value="ECO:0007669"/>
    <property type="project" value="UniProtKB-KW"/>
</dbReference>
<evidence type="ECO:0000256" key="9">
    <source>
        <dbReference type="SAM" id="MobiDB-lite"/>
    </source>
</evidence>
<dbReference type="Gene3D" id="1.10.1580.10">
    <property type="match status" value="1"/>
</dbReference>
<dbReference type="OrthoDB" id="10266128at2759"/>
<dbReference type="InterPro" id="IPR006073">
    <property type="entry name" value="GTP-bd"/>
</dbReference>
<keyword evidence="2" id="KW-0813">Transport</keyword>
<dbReference type="AlphaFoldDB" id="A0A2T0FDL3"/>
<dbReference type="PRINTS" id="PR00326">
    <property type="entry name" value="GTP1OBG"/>
</dbReference>
<evidence type="ECO:0000256" key="2">
    <source>
        <dbReference type="ARBA" id="ARBA00022448"/>
    </source>
</evidence>
<reference evidence="11 12" key="1">
    <citation type="submission" date="2017-04" db="EMBL/GenBank/DDBJ databases">
        <title>Genome sequencing of [Candida] sorbophila.</title>
        <authorList>
            <person name="Ahn J.O."/>
        </authorList>
    </citation>
    <scope>NUCLEOTIDE SEQUENCE [LARGE SCALE GENOMIC DNA]</scope>
    <source>
        <strain evidence="11 12">DS02</strain>
    </source>
</reference>
<sequence>MKVKKPTSKRKSTKLQKGIQKKIAAHNRKQKKLSKKNVTWKSRQPKDPGIPNSFPFKAQLLEEIEMNRQRDAEERERRKEELRQQAIAQGATAEDLVTINDQIDMAANQNRLSALLESAQQAAADYESDDEEMDLEDEQDEELGGVFEDIQKDTSRKAFEKHFKQVVDSCDVLIYVLDARNPDGTRSKHVEETILAHPNKRLIFALNKIDLVPEDVLKRWVEHLQRSFPTVPLAASAPAANAHTFNHAGFTRVNTATRLLESLKKYAAESSLKRAVTVGVIGYPNVGKSSVINALLARHGNNSRACPTGAQAGITTDVRRVKVDNKLNVMDCPGIVFPSASGKKLSQVEEHARLILLNAMPPKYMDDCRPAVTRLLKRLQKNPQQAELFIKYYDLPPLVQTPFDAFVTNVLVHVARKLGRLGKGGVPDLGSAALAIVTDWRDGRVSGWAEPPADKPAASVEVVSQWAQEFDLDGILGGLLEENN</sequence>
<dbReference type="Pfam" id="PF08701">
    <property type="entry name" value="GN3L_Grn1"/>
    <property type="match status" value="1"/>
</dbReference>
<keyword evidence="6" id="KW-0342">GTP-binding</keyword>
<evidence type="ECO:0000313" key="12">
    <source>
        <dbReference type="Proteomes" id="UP000238350"/>
    </source>
</evidence>
<comment type="caution">
    <text evidence="11">The sequence shown here is derived from an EMBL/GenBank/DDBJ whole genome shotgun (WGS) entry which is preliminary data.</text>
</comment>
<dbReference type="InterPro" id="IPR050755">
    <property type="entry name" value="TRAFAC_YlqF/YawG_RiboMat"/>
</dbReference>